<dbReference type="SMART" id="SM00184">
    <property type="entry name" value="RING"/>
    <property type="match status" value="2"/>
</dbReference>
<dbReference type="Gene3D" id="1.20.120.1750">
    <property type="match status" value="1"/>
</dbReference>
<evidence type="ECO:0000256" key="5">
    <source>
        <dbReference type="ARBA" id="ARBA00022723"/>
    </source>
</evidence>
<evidence type="ECO:0000256" key="6">
    <source>
        <dbReference type="ARBA" id="ARBA00022737"/>
    </source>
</evidence>
<dbReference type="EC" id="2.3.2.31" evidence="3"/>
<dbReference type="OrthoDB" id="1431934at2759"/>
<dbReference type="InterPro" id="IPR001841">
    <property type="entry name" value="Znf_RING"/>
</dbReference>
<dbReference type="InterPro" id="IPR031127">
    <property type="entry name" value="E3_UB_ligase_RBR"/>
</dbReference>
<dbReference type="InterPro" id="IPR054694">
    <property type="entry name" value="Parkin-like_IBR"/>
</dbReference>
<evidence type="ECO:0000256" key="4">
    <source>
        <dbReference type="ARBA" id="ARBA00022679"/>
    </source>
</evidence>
<feature type="region of interest" description="Disordered" evidence="11">
    <location>
        <begin position="284"/>
        <end position="368"/>
    </location>
</feature>
<feature type="domain" description="RING-type" evidence="12">
    <location>
        <begin position="596"/>
        <end position="643"/>
    </location>
</feature>
<evidence type="ECO:0000256" key="9">
    <source>
        <dbReference type="ARBA" id="ARBA00022833"/>
    </source>
</evidence>
<feature type="compositionally biased region" description="Basic and acidic residues" evidence="11">
    <location>
        <begin position="384"/>
        <end position="400"/>
    </location>
</feature>
<protein>
    <recommendedName>
        <fullName evidence="3">RBR-type E3 ubiquitin transferase</fullName>
        <ecNumber evidence="3">2.3.2.31</ecNumber>
    </recommendedName>
</protein>
<comment type="catalytic activity">
    <reaction evidence="1">
        <text>[E2 ubiquitin-conjugating enzyme]-S-ubiquitinyl-L-cysteine + [acceptor protein]-L-lysine = [E2 ubiquitin-conjugating enzyme]-L-cysteine + [acceptor protein]-N(6)-ubiquitinyl-L-lysine.</text>
        <dbReference type="EC" id="2.3.2.31"/>
    </reaction>
</comment>
<gene>
    <name evidence="14" type="ORF">GALMADRAFT_1093669</name>
</gene>
<evidence type="ECO:0000256" key="7">
    <source>
        <dbReference type="ARBA" id="ARBA00022771"/>
    </source>
</evidence>
<dbReference type="InterPro" id="IPR013083">
    <property type="entry name" value="Znf_RING/FYVE/PHD"/>
</dbReference>
<evidence type="ECO:0000313" key="14">
    <source>
        <dbReference type="EMBL" id="KDR80605.1"/>
    </source>
</evidence>
<feature type="compositionally biased region" description="Polar residues" evidence="11">
    <location>
        <begin position="322"/>
        <end position="334"/>
    </location>
</feature>
<dbReference type="EMBL" id="KL142371">
    <property type="protein sequence ID" value="KDR80605.1"/>
    <property type="molecule type" value="Genomic_DNA"/>
</dbReference>
<dbReference type="PANTHER" id="PTHR11685">
    <property type="entry name" value="RBR FAMILY RING FINGER AND IBR DOMAIN-CONTAINING"/>
    <property type="match status" value="1"/>
</dbReference>
<dbReference type="InterPro" id="IPR027370">
    <property type="entry name" value="Znf-RING_euk"/>
</dbReference>
<accession>A0A067TBL7</accession>
<dbReference type="SUPFAM" id="SSF57850">
    <property type="entry name" value="RING/U-box"/>
    <property type="match status" value="3"/>
</dbReference>
<evidence type="ECO:0000256" key="2">
    <source>
        <dbReference type="ARBA" id="ARBA00004906"/>
    </source>
</evidence>
<dbReference type="Pfam" id="PF22605">
    <property type="entry name" value="IBR_2"/>
    <property type="match status" value="1"/>
</dbReference>
<feature type="region of interest" description="Disordered" evidence="11">
    <location>
        <begin position="381"/>
        <end position="400"/>
    </location>
</feature>
<dbReference type="InterPro" id="IPR017907">
    <property type="entry name" value="Znf_RING_CS"/>
</dbReference>
<evidence type="ECO:0000259" key="12">
    <source>
        <dbReference type="PROSITE" id="PS50089"/>
    </source>
</evidence>
<dbReference type="GO" id="GO:0016567">
    <property type="term" value="P:protein ubiquitination"/>
    <property type="evidence" value="ECO:0007669"/>
    <property type="project" value="InterPro"/>
</dbReference>
<feature type="domain" description="RING-type" evidence="13">
    <location>
        <begin position="592"/>
        <end position="804"/>
    </location>
</feature>
<name>A0A067TBL7_GALM3</name>
<evidence type="ECO:0000256" key="1">
    <source>
        <dbReference type="ARBA" id="ARBA00001798"/>
    </source>
</evidence>
<evidence type="ECO:0000256" key="3">
    <source>
        <dbReference type="ARBA" id="ARBA00012251"/>
    </source>
</evidence>
<feature type="domain" description="RING-type" evidence="12">
    <location>
        <begin position="687"/>
        <end position="756"/>
    </location>
</feature>
<keyword evidence="8" id="KW-0833">Ubl conjugation pathway</keyword>
<feature type="compositionally biased region" description="Polar residues" evidence="11">
    <location>
        <begin position="287"/>
        <end position="297"/>
    </location>
</feature>
<dbReference type="PROSITE" id="PS00518">
    <property type="entry name" value="ZF_RING_1"/>
    <property type="match status" value="1"/>
</dbReference>
<comment type="pathway">
    <text evidence="2">Protein modification; protein ubiquitination.</text>
</comment>
<dbReference type="STRING" id="685588.A0A067TBL7"/>
<evidence type="ECO:0000256" key="8">
    <source>
        <dbReference type="ARBA" id="ARBA00022786"/>
    </source>
</evidence>
<evidence type="ECO:0000256" key="11">
    <source>
        <dbReference type="SAM" id="MobiDB-lite"/>
    </source>
</evidence>
<dbReference type="InterPro" id="IPR044066">
    <property type="entry name" value="TRIAD_supradom"/>
</dbReference>
<keyword evidence="9" id="KW-0862">Zinc</keyword>
<organism evidence="14 15">
    <name type="scientific">Galerina marginata (strain CBS 339.88)</name>
    <dbReference type="NCBI Taxonomy" id="685588"/>
    <lineage>
        <taxon>Eukaryota</taxon>
        <taxon>Fungi</taxon>
        <taxon>Dikarya</taxon>
        <taxon>Basidiomycota</taxon>
        <taxon>Agaricomycotina</taxon>
        <taxon>Agaricomycetes</taxon>
        <taxon>Agaricomycetidae</taxon>
        <taxon>Agaricales</taxon>
        <taxon>Agaricineae</taxon>
        <taxon>Strophariaceae</taxon>
        <taxon>Galerina</taxon>
    </lineage>
</organism>
<reference evidence="15" key="1">
    <citation type="journal article" date="2014" name="Proc. Natl. Acad. Sci. U.S.A.">
        <title>Extensive sampling of basidiomycete genomes demonstrates inadequacy of the white-rot/brown-rot paradigm for wood decay fungi.</title>
        <authorList>
            <person name="Riley R."/>
            <person name="Salamov A.A."/>
            <person name="Brown D.W."/>
            <person name="Nagy L.G."/>
            <person name="Floudas D."/>
            <person name="Held B.W."/>
            <person name="Levasseur A."/>
            <person name="Lombard V."/>
            <person name="Morin E."/>
            <person name="Otillar R."/>
            <person name="Lindquist E.A."/>
            <person name="Sun H."/>
            <person name="LaButti K.M."/>
            <person name="Schmutz J."/>
            <person name="Jabbour D."/>
            <person name="Luo H."/>
            <person name="Baker S.E."/>
            <person name="Pisabarro A.G."/>
            <person name="Walton J.D."/>
            <person name="Blanchette R.A."/>
            <person name="Henrissat B."/>
            <person name="Martin F."/>
            <person name="Cullen D."/>
            <person name="Hibbett D.S."/>
            <person name="Grigoriev I.V."/>
        </authorList>
    </citation>
    <scope>NUCLEOTIDE SEQUENCE [LARGE SCALE GENOMIC DNA]</scope>
    <source>
        <strain evidence="15">CBS 339.88</strain>
    </source>
</reference>
<dbReference type="Proteomes" id="UP000027222">
    <property type="component" value="Unassembled WGS sequence"/>
</dbReference>
<keyword evidence="6" id="KW-0677">Repeat</keyword>
<keyword evidence="7 10" id="KW-0863">Zinc-finger</keyword>
<dbReference type="AlphaFoldDB" id="A0A067TBL7"/>
<feature type="compositionally biased region" description="Polar residues" evidence="11">
    <location>
        <begin position="341"/>
        <end position="358"/>
    </location>
</feature>
<keyword evidence="5" id="KW-0479">Metal-binding</keyword>
<feature type="compositionally biased region" description="Basic and acidic residues" evidence="11">
    <location>
        <begin position="298"/>
        <end position="316"/>
    </location>
</feature>
<dbReference type="PROSITE" id="PS50089">
    <property type="entry name" value="ZF_RING_2"/>
    <property type="match status" value="2"/>
</dbReference>
<keyword evidence="15" id="KW-1185">Reference proteome</keyword>
<dbReference type="Pfam" id="PF13445">
    <property type="entry name" value="zf-RING_UBOX"/>
    <property type="match status" value="1"/>
</dbReference>
<evidence type="ECO:0000313" key="15">
    <source>
        <dbReference type="Proteomes" id="UP000027222"/>
    </source>
</evidence>
<keyword evidence="4" id="KW-0808">Transferase</keyword>
<dbReference type="PROSITE" id="PS51873">
    <property type="entry name" value="TRIAD"/>
    <property type="match status" value="1"/>
</dbReference>
<evidence type="ECO:0000259" key="13">
    <source>
        <dbReference type="PROSITE" id="PS51873"/>
    </source>
</evidence>
<dbReference type="GO" id="GO:0061630">
    <property type="term" value="F:ubiquitin protein ligase activity"/>
    <property type="evidence" value="ECO:0007669"/>
    <property type="project" value="UniProtKB-EC"/>
</dbReference>
<dbReference type="CDD" id="cd22584">
    <property type="entry name" value="Rcat_RBR_unk"/>
    <property type="match status" value="1"/>
</dbReference>
<sequence length="819" mass="91119">MQLVDAAIDSPMDWNEATLEMEDFPQVIGYHGPTCNYQSDCAQAGTSRSICGLVALNCARLALKLEAEDAEMESFPRRLISQAMVNEMMAIANLNDLKVENHLDIEELLEIPIFEETFVAKPTTDDVQSIGDLKNILSNCFPDTSTKVRVAVFSSNAEVVVCLKFPHNEACLYGLYDSHIRRNHRDGPAFTLSGDLDEFSNILHQILFQSISDTPSSDKFSAYVLEPKVDAHKRDIHHLLARSAVYLSRKQMASDATHSGQPFSEYDHLSLLRARAETLRKMRSQEFPDSQPTSASSKSEHSRGKKPSTEPRHRGEFGWQLSLLNPTPVSTNSGNHEDGQKPTTVASSDSSYDISNKENIPPPSGLSRASEYNWLTSFVQGSTEQEKDDTVPSLPPKEDPPLKSVLTHGRSGEFGWQLALQQQTGNGTGIASGEAASSKAALSGQQSPDIVKDSDTWETALLQQLQEEEEITASLSNHVSGEHAWLVALQKRVQNGENSESMGAGSSSLSRSELDWQLAVQLQQEVYRDEGFGPVKEPSPRIVVECDEDGDMVADAPPSYSRNKNYLHVPDWRGSEDTSTFNTLDIPSQSSQQFECGVCGEMHNATEKLSLTECGHNFCKECLTTFTKTKIEEGRYPIFCPECLAQRLRNSRSQVTPDIVEKLNITKDELQRLEELQLVAHSITLECPRCKESMNVDREQYGEQSVIICPLPRCGHRWCKSCLKTLASSEENHRCKNGNIDRLMRKKGWKYCPGCRTPVQKESGCNHMTCGAPGCNVHFCYKCGVLMIDTTNGGDVGTAVTEHYLNCRLFEKRLKCTIQ</sequence>
<evidence type="ECO:0000256" key="10">
    <source>
        <dbReference type="PROSITE-ProRule" id="PRU00175"/>
    </source>
</evidence>
<proteinExistence type="predicted"/>
<dbReference type="HOGENOM" id="CLU_011917_1_0_1"/>
<dbReference type="GO" id="GO:0008270">
    <property type="term" value="F:zinc ion binding"/>
    <property type="evidence" value="ECO:0007669"/>
    <property type="project" value="UniProtKB-KW"/>
</dbReference>
<dbReference type="Gene3D" id="3.30.40.10">
    <property type="entry name" value="Zinc/RING finger domain, C3HC4 (zinc finger)"/>
    <property type="match status" value="1"/>
</dbReference>